<keyword evidence="2" id="KW-1185">Reference proteome</keyword>
<evidence type="ECO:0000313" key="3">
    <source>
        <dbReference type="WBParaSite" id="HPLM_0000597601-mRNA-1"/>
    </source>
</evidence>
<reference evidence="3" key="1">
    <citation type="submission" date="2017-02" db="UniProtKB">
        <authorList>
            <consortium name="WormBaseParasite"/>
        </authorList>
    </citation>
    <scope>IDENTIFICATION</scope>
</reference>
<name>A0A0N4W788_HAEPC</name>
<dbReference type="AlphaFoldDB" id="A0A0N4W788"/>
<organism evidence="3">
    <name type="scientific">Haemonchus placei</name>
    <name type="common">Barber's pole worm</name>
    <dbReference type="NCBI Taxonomy" id="6290"/>
    <lineage>
        <taxon>Eukaryota</taxon>
        <taxon>Metazoa</taxon>
        <taxon>Ecdysozoa</taxon>
        <taxon>Nematoda</taxon>
        <taxon>Chromadorea</taxon>
        <taxon>Rhabditida</taxon>
        <taxon>Rhabditina</taxon>
        <taxon>Rhabditomorpha</taxon>
        <taxon>Strongyloidea</taxon>
        <taxon>Trichostrongylidae</taxon>
        <taxon>Haemonchus</taxon>
    </lineage>
</organism>
<dbReference type="WBParaSite" id="HPLM_0000597601-mRNA-1">
    <property type="protein sequence ID" value="HPLM_0000597601-mRNA-1"/>
    <property type="gene ID" value="HPLM_0000597601"/>
</dbReference>
<dbReference type="Proteomes" id="UP000268014">
    <property type="component" value="Unassembled WGS sequence"/>
</dbReference>
<proteinExistence type="predicted"/>
<dbReference type="OrthoDB" id="5867968at2759"/>
<gene>
    <name evidence="1" type="ORF">HPLM_LOCUS5968</name>
</gene>
<dbReference type="EMBL" id="UZAF01016416">
    <property type="protein sequence ID" value="VDO27582.1"/>
    <property type="molecule type" value="Genomic_DNA"/>
</dbReference>
<evidence type="ECO:0000313" key="1">
    <source>
        <dbReference type="EMBL" id="VDO27582.1"/>
    </source>
</evidence>
<protein>
    <submittedName>
        <fullName evidence="3">Ovule protein</fullName>
    </submittedName>
</protein>
<sequence>MSHHYKLNRGVKSVIDTSPPFSMYNSPISKSKFWLERKSSHWNMYLSKSFIFTPNFSFKASIFYRSVLKKIRCVGPTSHLI</sequence>
<accession>A0A0N4W788</accession>
<reference evidence="1 2" key="2">
    <citation type="submission" date="2018-11" db="EMBL/GenBank/DDBJ databases">
        <authorList>
            <consortium name="Pathogen Informatics"/>
        </authorList>
    </citation>
    <scope>NUCLEOTIDE SEQUENCE [LARGE SCALE GENOMIC DNA]</scope>
    <source>
        <strain evidence="1 2">MHpl1</strain>
    </source>
</reference>
<evidence type="ECO:0000313" key="2">
    <source>
        <dbReference type="Proteomes" id="UP000268014"/>
    </source>
</evidence>